<sequence>MQLGFNFNPYELRNVSRLRFYIFVHHHHRVANTGICHLRPESLTVVNDIHRIELEGTWFRTMCGAGIRGLCPRLLAVFCPFNEVARCVPQRVFDSTSICSFKTHCGSV</sequence>
<accession>A0A0C3BHB4</accession>
<protein>
    <submittedName>
        <fullName evidence="1">Uncharacterized protein</fullName>
    </submittedName>
</protein>
<keyword evidence="2" id="KW-1185">Reference proteome</keyword>
<dbReference type="HOGENOM" id="CLU_2197307_0_0_1"/>
<evidence type="ECO:0000313" key="1">
    <source>
        <dbReference type="EMBL" id="KIM36090.1"/>
    </source>
</evidence>
<organism evidence="1 2">
    <name type="scientific">Hebeloma cylindrosporum</name>
    <dbReference type="NCBI Taxonomy" id="76867"/>
    <lineage>
        <taxon>Eukaryota</taxon>
        <taxon>Fungi</taxon>
        <taxon>Dikarya</taxon>
        <taxon>Basidiomycota</taxon>
        <taxon>Agaricomycotina</taxon>
        <taxon>Agaricomycetes</taxon>
        <taxon>Agaricomycetidae</taxon>
        <taxon>Agaricales</taxon>
        <taxon>Agaricineae</taxon>
        <taxon>Hymenogastraceae</taxon>
        <taxon>Hebeloma</taxon>
    </lineage>
</organism>
<reference evidence="2" key="2">
    <citation type="submission" date="2015-01" db="EMBL/GenBank/DDBJ databases">
        <title>Evolutionary Origins and Diversification of the Mycorrhizal Mutualists.</title>
        <authorList>
            <consortium name="DOE Joint Genome Institute"/>
            <consortium name="Mycorrhizal Genomics Consortium"/>
            <person name="Kohler A."/>
            <person name="Kuo A."/>
            <person name="Nagy L.G."/>
            <person name="Floudas D."/>
            <person name="Copeland A."/>
            <person name="Barry K.W."/>
            <person name="Cichocki N."/>
            <person name="Veneault-Fourrey C."/>
            <person name="LaButti K."/>
            <person name="Lindquist E.A."/>
            <person name="Lipzen A."/>
            <person name="Lundell T."/>
            <person name="Morin E."/>
            <person name="Murat C."/>
            <person name="Riley R."/>
            <person name="Ohm R."/>
            <person name="Sun H."/>
            <person name="Tunlid A."/>
            <person name="Henrissat B."/>
            <person name="Grigoriev I.V."/>
            <person name="Hibbett D.S."/>
            <person name="Martin F."/>
        </authorList>
    </citation>
    <scope>NUCLEOTIDE SEQUENCE [LARGE SCALE GENOMIC DNA]</scope>
    <source>
        <strain evidence="2">h7</strain>
    </source>
</reference>
<dbReference type="EMBL" id="KN831809">
    <property type="protein sequence ID" value="KIM36090.1"/>
    <property type="molecule type" value="Genomic_DNA"/>
</dbReference>
<dbReference type="Proteomes" id="UP000053424">
    <property type="component" value="Unassembled WGS sequence"/>
</dbReference>
<reference evidence="1 2" key="1">
    <citation type="submission" date="2014-04" db="EMBL/GenBank/DDBJ databases">
        <authorList>
            <consortium name="DOE Joint Genome Institute"/>
            <person name="Kuo A."/>
            <person name="Gay G."/>
            <person name="Dore J."/>
            <person name="Kohler A."/>
            <person name="Nagy L.G."/>
            <person name="Floudas D."/>
            <person name="Copeland A."/>
            <person name="Barry K.W."/>
            <person name="Cichocki N."/>
            <person name="Veneault-Fourrey C."/>
            <person name="LaButti K."/>
            <person name="Lindquist E.A."/>
            <person name="Lipzen A."/>
            <person name="Lundell T."/>
            <person name="Morin E."/>
            <person name="Murat C."/>
            <person name="Sun H."/>
            <person name="Tunlid A."/>
            <person name="Henrissat B."/>
            <person name="Grigoriev I.V."/>
            <person name="Hibbett D.S."/>
            <person name="Martin F."/>
            <person name="Nordberg H.P."/>
            <person name="Cantor M.N."/>
            <person name="Hua S.X."/>
        </authorList>
    </citation>
    <scope>NUCLEOTIDE SEQUENCE [LARGE SCALE GENOMIC DNA]</scope>
    <source>
        <strain evidence="2">h7</strain>
    </source>
</reference>
<gene>
    <name evidence="1" type="ORF">M413DRAFT_322033</name>
</gene>
<dbReference type="AlphaFoldDB" id="A0A0C3BHB4"/>
<proteinExistence type="predicted"/>
<evidence type="ECO:0000313" key="2">
    <source>
        <dbReference type="Proteomes" id="UP000053424"/>
    </source>
</evidence>
<name>A0A0C3BHB4_HEBCY</name>